<dbReference type="Gene3D" id="3.40.50.300">
    <property type="entry name" value="P-loop containing nucleotide triphosphate hydrolases"/>
    <property type="match status" value="2"/>
</dbReference>
<dbReference type="InterPro" id="IPR050168">
    <property type="entry name" value="AAA_ATPase_domain"/>
</dbReference>
<name>A0ABW7Q248_9GAMM</name>
<sequence>MIPVLHAVKPDSDDINLQLWLFRLLFRLGAHKQFITAGGLTHTLLSDYFSLTHYENQSLTPAEQQNVLDTLLQHYRELERRPASAAPSASQQAIGQLARRIGLSKAEQLIFEFTIKLHHERLLDDAADWLGLLSSSKVYGILATLLDLPQTDIRHALGPTSLLSQTGLVTLETSGLHSLRNKLEPFSLTLAERLSDGESDPARLLQGIVTLCEKSHLTFDHFAHLPTINIIRQWLYYAQSSRRPGVNILIYGQPGSGKSQLCRLLAQELGSELYEIASENESSRLITGSRRLRAWQAAQRFFAGDSALILLDEAEDVFSDSAGSFSSPASPLSKAWINRLLEENRVPGLWVSNDISAMDPAFIRRFDIVLELDVPPRQQREALLKQACDATLAPGDLAQLVSHRAVTPAIIERAANVTGSMTDRKDGQKRAQSLMFLINNTLKAQGHTPIKQKNSSASATVYDPSLISSDSPVTDIAAALSAEHSARLCLYGPSGTGKTAWAHWLAQQLKMPVVEIKASQLMSPYVGESEQNIAAIFAQARREGAMLLIDETDTFLADREACQQRWELSCVNEMLSQIEHYNGILITTTNRFEVLDAAALRRFDLKIRFSYLCDYQAVALLNLYCEQLQLDRPSTQTVLNLTKLTSLTPGDFAVVSRQHTFRPLTSASAFVAALKAECWLKKRDKPAIGFLH</sequence>
<dbReference type="RefSeq" id="WP_397218045.1">
    <property type="nucleotide sequence ID" value="NZ_JBGFSN010000012.1"/>
</dbReference>
<comment type="caution">
    <text evidence="4">The sequence shown here is derived from an EMBL/GenBank/DDBJ whole genome shotgun (WGS) entry which is preliminary data.</text>
</comment>
<dbReference type="PANTHER" id="PTHR23077:SF171">
    <property type="entry name" value="NUCLEAR VALOSIN-CONTAINING PROTEIN-LIKE"/>
    <property type="match status" value="1"/>
</dbReference>
<reference evidence="4 5" key="1">
    <citation type="submission" date="2024-08" db="EMBL/GenBank/DDBJ databases">
        <title>Pantoea ronii - a newly identified human opportunistic pathogen.</title>
        <authorList>
            <person name="Keidar-Friedman D."/>
            <person name="Sorek N."/>
            <person name="Leshin-Carmel D."/>
            <person name="Tsur A."/>
            <person name="Amsalem M."/>
            <person name="Tolkach D."/>
            <person name="Brosh-Nissimov T."/>
        </authorList>
    </citation>
    <scope>NUCLEOTIDE SEQUENCE [LARGE SCALE GENOMIC DNA]</scope>
    <source>
        <strain evidence="4 5">AA23256</strain>
    </source>
</reference>
<dbReference type="Pfam" id="PF00004">
    <property type="entry name" value="AAA"/>
    <property type="match status" value="2"/>
</dbReference>
<feature type="domain" description="AAA+ ATPase" evidence="3">
    <location>
        <begin position="244"/>
        <end position="376"/>
    </location>
</feature>
<protein>
    <submittedName>
        <fullName evidence="4">AAA family ATPase</fullName>
    </submittedName>
</protein>
<dbReference type="Proteomes" id="UP001611251">
    <property type="component" value="Unassembled WGS sequence"/>
</dbReference>
<dbReference type="SUPFAM" id="SSF52540">
    <property type="entry name" value="P-loop containing nucleoside triphosphate hydrolases"/>
    <property type="match status" value="2"/>
</dbReference>
<evidence type="ECO:0000259" key="3">
    <source>
        <dbReference type="SMART" id="SM00382"/>
    </source>
</evidence>
<evidence type="ECO:0000313" key="5">
    <source>
        <dbReference type="Proteomes" id="UP001611251"/>
    </source>
</evidence>
<keyword evidence="2" id="KW-0067">ATP-binding</keyword>
<dbReference type="CDD" id="cd19481">
    <property type="entry name" value="RecA-like_protease"/>
    <property type="match status" value="1"/>
</dbReference>
<keyword evidence="1" id="KW-0547">Nucleotide-binding</keyword>
<organism evidence="4 5">
    <name type="scientific">Pantoea osteomyelitidis</name>
    <dbReference type="NCBI Taxonomy" id="3230026"/>
    <lineage>
        <taxon>Bacteria</taxon>
        <taxon>Pseudomonadati</taxon>
        <taxon>Pseudomonadota</taxon>
        <taxon>Gammaproteobacteria</taxon>
        <taxon>Enterobacterales</taxon>
        <taxon>Erwiniaceae</taxon>
        <taxon>Pantoea</taxon>
    </lineage>
</organism>
<dbReference type="InterPro" id="IPR003593">
    <property type="entry name" value="AAA+_ATPase"/>
</dbReference>
<dbReference type="SMART" id="SM00382">
    <property type="entry name" value="AAA"/>
    <property type="match status" value="2"/>
</dbReference>
<feature type="domain" description="AAA+ ATPase" evidence="3">
    <location>
        <begin position="484"/>
        <end position="614"/>
    </location>
</feature>
<dbReference type="InterPro" id="IPR027417">
    <property type="entry name" value="P-loop_NTPase"/>
</dbReference>
<evidence type="ECO:0000313" key="4">
    <source>
        <dbReference type="EMBL" id="MFH8136344.1"/>
    </source>
</evidence>
<keyword evidence="5" id="KW-1185">Reference proteome</keyword>
<dbReference type="PANTHER" id="PTHR23077">
    <property type="entry name" value="AAA-FAMILY ATPASE"/>
    <property type="match status" value="1"/>
</dbReference>
<proteinExistence type="predicted"/>
<dbReference type="InterPro" id="IPR003959">
    <property type="entry name" value="ATPase_AAA_core"/>
</dbReference>
<accession>A0ABW7Q248</accession>
<dbReference type="EMBL" id="JBGFSN010000012">
    <property type="protein sequence ID" value="MFH8136344.1"/>
    <property type="molecule type" value="Genomic_DNA"/>
</dbReference>
<evidence type="ECO:0000256" key="2">
    <source>
        <dbReference type="ARBA" id="ARBA00022840"/>
    </source>
</evidence>
<gene>
    <name evidence="4" type="ORF">ABU178_19560</name>
</gene>
<evidence type="ECO:0000256" key="1">
    <source>
        <dbReference type="ARBA" id="ARBA00022741"/>
    </source>
</evidence>